<comment type="caution">
    <text evidence="1">The sequence shown here is derived from an EMBL/GenBank/DDBJ whole genome shotgun (WGS) entry which is preliminary data.</text>
</comment>
<dbReference type="InterPro" id="IPR028082">
    <property type="entry name" value="Peripla_BP_I"/>
</dbReference>
<organism evidence="1 2">
    <name type="scientific">Streptomyces montanus</name>
    <dbReference type="NCBI Taxonomy" id="2580423"/>
    <lineage>
        <taxon>Bacteria</taxon>
        <taxon>Bacillati</taxon>
        <taxon>Actinomycetota</taxon>
        <taxon>Actinomycetes</taxon>
        <taxon>Kitasatosporales</taxon>
        <taxon>Streptomycetaceae</taxon>
        <taxon>Streptomyces</taxon>
    </lineage>
</organism>
<dbReference type="SUPFAM" id="SSF53822">
    <property type="entry name" value="Periplasmic binding protein-like I"/>
    <property type="match status" value="1"/>
</dbReference>
<accession>A0A5R9FRA8</accession>
<dbReference type="Proteomes" id="UP000305906">
    <property type="component" value="Unassembled WGS sequence"/>
</dbReference>
<sequence length="899" mass="98545">MAHPQAGPDGFPDDSRADVFVREFPTAVAPANRANLATKPPLFILRVPGDGAACAEGTHRVVEALRRSLDEHGKLVPYVYLAAVQDDTLLLAESAGLGLQDVPPEHMTPDRFPHFTLLRDLVTYIREHPDRWPGARAVALREYACDQQQAEKRGLLGTLPKTSPPSSDLKGWFLVVFWLWFTRYAPRWLWQKRMSRKVMRRWLADEPVAAGGKSLFRVMDHVANVQSTRLVRPAGDARHEEALQELDQLLTRALLEDLRTPRVGGLLPRRRRRTARPVLLVELPPPGADGARAAERFVRSLHRARATAQQPGPLVVIVGQPSTGLLNDLDNPGESNFSQAGLHLSQRDGSPVLVTFTDHAPHGPGLPVPQVEPTFFKTDWRTTTSFLAGALALALVGTVIGVRTWIAPPADHTCVGGTESVAEAARSTAIPVDAKGWYDAAAQAIDEQNRRAEAYARQDHTVRTVVVFVSKKPTTVDETRFDGTIPELRGIAMWQKKLNDDAASNNSLVPLRVDVRATGEGFRDAEREAEKLVTEVKNEQNAEDYKQVVGVLGYAQSREETQAALRVLGRAQIPTVGTTATADEMMTGDAGRSYWPFTPNNSREAGIEADFASQENIVARRDSDDECSPAGHAVVIESSADLYSRSLADRFMADFPGTERVFNFNQDNDFEPEPSVPAENLVSADVLARRICQALNQEPDSVLYWSARAKDFTAFVNSMDREGTCTTHSLTVLGGNELTNVAQTGVFKDKHWLRLYYSAHRLPSTDGEASGKTRQFFDDYESFVETSTEGTDPWEQDGHSAVSYDAFHVLSQAVADARLADEEVDRRSVLLTLNNGVSFNGATGFVSYAKGVHAPPVDKTLVLLRQLADAPEAVVVCGAYGQGESSQKQDPPCRGGGGS</sequence>
<reference evidence="1 2" key="1">
    <citation type="submission" date="2019-05" db="EMBL/GenBank/DDBJ databases">
        <title>Streptomyces sp. NEAU-C151, a novel actinomycete isolated from soil.</title>
        <authorList>
            <person name="Han L."/>
            <person name="Jiang H."/>
        </authorList>
    </citation>
    <scope>NUCLEOTIDE SEQUENCE [LARGE SCALE GENOMIC DNA]</scope>
    <source>
        <strain evidence="1 2">NEAU-C151</strain>
    </source>
</reference>
<proteinExistence type="predicted"/>
<name>A0A5R9FRA8_9ACTN</name>
<dbReference type="EMBL" id="VBZC01000025">
    <property type="protein sequence ID" value="TLS43958.1"/>
    <property type="molecule type" value="Genomic_DNA"/>
</dbReference>
<gene>
    <name evidence="1" type="ORF">FE633_23330</name>
</gene>
<keyword evidence="2" id="KW-1185">Reference proteome</keyword>
<evidence type="ECO:0000313" key="1">
    <source>
        <dbReference type="EMBL" id="TLS43958.1"/>
    </source>
</evidence>
<protein>
    <submittedName>
        <fullName evidence="1">ABC transporter substrate-binding protein</fullName>
    </submittedName>
</protein>
<dbReference type="Gene3D" id="3.40.50.2300">
    <property type="match status" value="2"/>
</dbReference>
<dbReference type="RefSeq" id="WP_138047089.1">
    <property type="nucleotide sequence ID" value="NZ_VBZC01000025.1"/>
</dbReference>
<evidence type="ECO:0000313" key="2">
    <source>
        <dbReference type="Proteomes" id="UP000305906"/>
    </source>
</evidence>
<dbReference type="AlphaFoldDB" id="A0A5R9FRA8"/>